<name>A0A3E1P7F5_9BACT</name>
<proteinExistence type="predicted"/>
<gene>
    <name evidence="2" type="ORF">DXN04_00845</name>
</gene>
<dbReference type="Pfam" id="PF01522">
    <property type="entry name" value="Polysacc_deac_1"/>
    <property type="match status" value="1"/>
</dbReference>
<reference evidence="2 3" key="1">
    <citation type="submission" date="2018-08" db="EMBL/GenBank/DDBJ databases">
        <title>Chitinophaga sp. K20C18050901, a novel bacterium isolated from forest soil.</title>
        <authorList>
            <person name="Wang C."/>
        </authorList>
    </citation>
    <scope>NUCLEOTIDE SEQUENCE [LARGE SCALE GENOMIC DNA]</scope>
    <source>
        <strain evidence="2 3">K20C18050901</strain>
    </source>
</reference>
<keyword evidence="3" id="KW-1185">Reference proteome</keyword>
<dbReference type="EMBL" id="QTJV01000001">
    <property type="protein sequence ID" value="RFM36092.1"/>
    <property type="molecule type" value="Genomic_DNA"/>
</dbReference>
<dbReference type="SUPFAM" id="SSF88713">
    <property type="entry name" value="Glycoside hydrolase/deacetylase"/>
    <property type="match status" value="1"/>
</dbReference>
<dbReference type="Gene3D" id="3.20.20.370">
    <property type="entry name" value="Glycoside hydrolase/deacetylase"/>
    <property type="match status" value="1"/>
</dbReference>
<protein>
    <recommendedName>
        <fullName evidence="1">NodB homology domain-containing protein</fullName>
    </recommendedName>
</protein>
<dbReference type="InterPro" id="IPR002509">
    <property type="entry name" value="NODB_dom"/>
</dbReference>
<evidence type="ECO:0000313" key="2">
    <source>
        <dbReference type="EMBL" id="RFM36092.1"/>
    </source>
</evidence>
<evidence type="ECO:0000313" key="3">
    <source>
        <dbReference type="Proteomes" id="UP000261174"/>
    </source>
</evidence>
<dbReference type="Proteomes" id="UP000261174">
    <property type="component" value="Unassembled WGS sequence"/>
</dbReference>
<sequence length="204" mass="23654">MNTPRILISIDLEELHLHTGKGRELGLEERLQMFRKELDNTFTILDRYQVRATFFVTATWAQAFPDFVRQLSRRHEVAAYGFMEKRVLEQVTGSRIYGCRMPAGIRPDYGALKAAGYLYHAGGQQLRPMTIEGGIYEIYAGRIHSLWHTKLFSGRQAVISLRFSVQEFGGAKFPLRLSKVLEYLQRKGQFMPHIEWLQEQLSDE</sequence>
<comment type="caution">
    <text evidence="2">The sequence shown here is derived from an EMBL/GenBank/DDBJ whole genome shotgun (WGS) entry which is preliminary data.</text>
</comment>
<accession>A0A3E1P7F5</accession>
<dbReference type="AlphaFoldDB" id="A0A3E1P7F5"/>
<dbReference type="OrthoDB" id="9806342at2"/>
<dbReference type="GO" id="GO:0016810">
    <property type="term" value="F:hydrolase activity, acting on carbon-nitrogen (but not peptide) bonds"/>
    <property type="evidence" value="ECO:0007669"/>
    <property type="project" value="InterPro"/>
</dbReference>
<dbReference type="RefSeq" id="WP_116851436.1">
    <property type="nucleotide sequence ID" value="NZ_QTJV01000001.1"/>
</dbReference>
<organism evidence="2 3">
    <name type="scientific">Chitinophaga silvisoli</name>
    <dbReference type="NCBI Taxonomy" id="2291814"/>
    <lineage>
        <taxon>Bacteria</taxon>
        <taxon>Pseudomonadati</taxon>
        <taxon>Bacteroidota</taxon>
        <taxon>Chitinophagia</taxon>
        <taxon>Chitinophagales</taxon>
        <taxon>Chitinophagaceae</taxon>
        <taxon>Chitinophaga</taxon>
    </lineage>
</organism>
<feature type="domain" description="NodB homology" evidence="1">
    <location>
        <begin position="39"/>
        <end position="79"/>
    </location>
</feature>
<dbReference type="InterPro" id="IPR011330">
    <property type="entry name" value="Glyco_hydro/deAcase_b/a-brl"/>
</dbReference>
<evidence type="ECO:0000259" key="1">
    <source>
        <dbReference type="Pfam" id="PF01522"/>
    </source>
</evidence>
<dbReference type="GO" id="GO:0005975">
    <property type="term" value="P:carbohydrate metabolic process"/>
    <property type="evidence" value="ECO:0007669"/>
    <property type="project" value="InterPro"/>
</dbReference>